<dbReference type="Proteomes" id="UP000278222">
    <property type="component" value="Unassembled WGS sequence"/>
</dbReference>
<feature type="domain" description="3-hydroxyacyl-CoA dehydrogenase NAD binding" evidence="12">
    <location>
        <begin position="8"/>
        <end position="185"/>
    </location>
</feature>
<dbReference type="GO" id="GO:0050104">
    <property type="term" value="F:L-gulonate 3-dehydrogenase activity"/>
    <property type="evidence" value="ECO:0007669"/>
    <property type="project" value="UniProtKB-EC"/>
</dbReference>
<evidence type="ECO:0000259" key="12">
    <source>
        <dbReference type="Pfam" id="PF02737"/>
    </source>
</evidence>
<evidence type="ECO:0000256" key="8">
    <source>
        <dbReference type="ARBA" id="ARBA00038962"/>
    </source>
</evidence>
<protein>
    <recommendedName>
        <fullName evidence="9">L-gulonate 3-dehydrogenase</fullName>
        <ecNumber evidence="8">1.1.1.45</ecNumber>
    </recommendedName>
    <alternativeName>
        <fullName evidence="9">L-gulonate 3-dehydrogenase</fullName>
    </alternativeName>
</protein>
<feature type="domain" description="3-hydroxyacyl-CoA dehydrogenase C-terminal" evidence="11">
    <location>
        <begin position="190"/>
        <end position="288"/>
    </location>
</feature>
<dbReference type="RefSeq" id="WP_245978330.1">
    <property type="nucleotide sequence ID" value="NZ_AP019700.1"/>
</dbReference>
<comment type="similarity">
    <text evidence="2">Belongs to the 3-hydroxyacyl-CoA dehydrogenase family.</text>
</comment>
<evidence type="ECO:0000256" key="3">
    <source>
        <dbReference type="ARBA" id="ARBA00011738"/>
    </source>
</evidence>
<dbReference type="Pfam" id="PF00725">
    <property type="entry name" value="3HCDH"/>
    <property type="match status" value="1"/>
</dbReference>
<evidence type="ECO:0000256" key="9">
    <source>
        <dbReference type="ARBA" id="ARBA00042709"/>
    </source>
</evidence>
<gene>
    <name evidence="13" type="ORF">EDC65_2617</name>
</gene>
<dbReference type="PIRSF" id="PIRSF000105">
    <property type="entry name" value="HCDH"/>
    <property type="match status" value="1"/>
</dbReference>
<keyword evidence="6" id="KW-0560">Oxidoreductase</keyword>
<feature type="site" description="Important for catalytic activity" evidence="10">
    <location>
        <position position="143"/>
    </location>
</feature>
<evidence type="ECO:0000259" key="11">
    <source>
        <dbReference type="Pfam" id="PF00725"/>
    </source>
</evidence>
<keyword evidence="7" id="KW-0520">NAD</keyword>
<keyword evidence="5" id="KW-0597">Phosphoprotein</keyword>
<dbReference type="Gene3D" id="3.40.50.720">
    <property type="entry name" value="NAD(P)-binding Rossmann-like Domain"/>
    <property type="match status" value="1"/>
</dbReference>
<comment type="subcellular location">
    <subcellularLocation>
        <location evidence="1">Cytoplasm</location>
    </subcellularLocation>
</comment>
<dbReference type="Pfam" id="PF02737">
    <property type="entry name" value="3HCDH_N"/>
    <property type="match status" value="1"/>
</dbReference>
<dbReference type="GO" id="GO:0006631">
    <property type="term" value="P:fatty acid metabolic process"/>
    <property type="evidence" value="ECO:0007669"/>
    <property type="project" value="InterPro"/>
</dbReference>
<evidence type="ECO:0000256" key="4">
    <source>
        <dbReference type="ARBA" id="ARBA00022490"/>
    </source>
</evidence>
<sequence>MTTAPMPVAVLGAGTMGHALALVHALGGHPVRLYDNSPAALARAPGLMHTALATIAEAGEAPPGWTAARLDAQVRIVPDLAEAVAGAGLVVEAVAEDAEVKRQVFAAIDALAPEDAILASNTSMLDIFPLVPARRAPRTLIAHWYTPPYLVDLVDVVAGPGTDPAVVEQVRALYAGFGKHPIVLRRFVPGFIANRLQGAIGLEIQALLDAGVATPADIDDSIRHGLALRMALMGQLMKTDFTGLELSRKILANRSYTPPEATGRSATLDRLVEAGRTGVHAGAGYYDYGGRSVAELFQERDRKLFQLKRAFRAIAPLPGRPVEGD</sequence>
<dbReference type="SUPFAM" id="SSF48179">
    <property type="entry name" value="6-phosphogluconate dehydrogenase C-terminal domain-like"/>
    <property type="match status" value="1"/>
</dbReference>
<evidence type="ECO:0000256" key="2">
    <source>
        <dbReference type="ARBA" id="ARBA00009463"/>
    </source>
</evidence>
<dbReference type="InterPro" id="IPR022694">
    <property type="entry name" value="3-OHacyl-CoA_DH"/>
</dbReference>
<dbReference type="EC" id="1.1.1.45" evidence="8"/>
<evidence type="ECO:0000256" key="7">
    <source>
        <dbReference type="ARBA" id="ARBA00023027"/>
    </source>
</evidence>
<reference evidence="13 14" key="1">
    <citation type="submission" date="2018-11" db="EMBL/GenBank/DDBJ databases">
        <title>Genomic Encyclopedia of Type Strains, Phase IV (KMG-IV): sequencing the most valuable type-strain genomes for metagenomic binning, comparative biology and taxonomic classification.</title>
        <authorList>
            <person name="Goeker M."/>
        </authorList>
    </citation>
    <scope>NUCLEOTIDE SEQUENCE [LARGE SCALE GENOMIC DNA]</scope>
    <source>
        <strain evidence="13 14">DSM 5900</strain>
    </source>
</reference>
<evidence type="ECO:0000256" key="1">
    <source>
        <dbReference type="ARBA" id="ARBA00004496"/>
    </source>
</evidence>
<dbReference type="EMBL" id="RJKX01000014">
    <property type="protein sequence ID" value="ROP90759.1"/>
    <property type="molecule type" value="Genomic_DNA"/>
</dbReference>
<dbReference type="GO" id="GO:0005737">
    <property type="term" value="C:cytoplasm"/>
    <property type="evidence" value="ECO:0007669"/>
    <property type="project" value="UniProtKB-SubCell"/>
</dbReference>
<dbReference type="InterPro" id="IPR006176">
    <property type="entry name" value="3-OHacyl-CoA_DH_NAD-bd"/>
</dbReference>
<dbReference type="SUPFAM" id="SSF51735">
    <property type="entry name" value="NAD(P)-binding Rossmann-fold domains"/>
    <property type="match status" value="1"/>
</dbReference>
<evidence type="ECO:0000313" key="14">
    <source>
        <dbReference type="Proteomes" id="UP000278222"/>
    </source>
</evidence>
<dbReference type="InterPro" id="IPR013328">
    <property type="entry name" value="6PGD_dom2"/>
</dbReference>
<name>A0A3N1LIS1_9PROT</name>
<evidence type="ECO:0000256" key="5">
    <source>
        <dbReference type="ARBA" id="ARBA00022553"/>
    </source>
</evidence>
<dbReference type="Gene3D" id="1.10.1040.10">
    <property type="entry name" value="N-(1-d-carboxylethyl)-l-norvaline Dehydrogenase, domain 2"/>
    <property type="match status" value="1"/>
</dbReference>
<keyword evidence="4" id="KW-0963">Cytoplasm</keyword>
<proteinExistence type="inferred from homology"/>
<comment type="subunit">
    <text evidence="3">Homodimer.</text>
</comment>
<dbReference type="InterPro" id="IPR006108">
    <property type="entry name" value="3HC_DH_C"/>
</dbReference>
<keyword evidence="14" id="KW-1185">Reference proteome</keyword>
<accession>A0A3N1LIS1</accession>
<dbReference type="GO" id="GO:0070403">
    <property type="term" value="F:NAD+ binding"/>
    <property type="evidence" value="ECO:0007669"/>
    <property type="project" value="InterPro"/>
</dbReference>
<dbReference type="AlphaFoldDB" id="A0A3N1LIS1"/>
<organism evidence="13 14">
    <name type="scientific">Stella humosa</name>
    <dbReference type="NCBI Taxonomy" id="94"/>
    <lineage>
        <taxon>Bacteria</taxon>
        <taxon>Pseudomonadati</taxon>
        <taxon>Pseudomonadota</taxon>
        <taxon>Alphaproteobacteria</taxon>
        <taxon>Rhodospirillales</taxon>
        <taxon>Stellaceae</taxon>
        <taxon>Stella</taxon>
    </lineage>
</organism>
<comment type="caution">
    <text evidence="13">The sequence shown here is derived from an EMBL/GenBank/DDBJ whole genome shotgun (WGS) entry which is preliminary data.</text>
</comment>
<evidence type="ECO:0000313" key="13">
    <source>
        <dbReference type="EMBL" id="ROP90759.1"/>
    </source>
</evidence>
<dbReference type="PANTHER" id="PTHR48075">
    <property type="entry name" value="3-HYDROXYACYL-COA DEHYDROGENASE FAMILY PROTEIN"/>
    <property type="match status" value="1"/>
</dbReference>
<dbReference type="InterPro" id="IPR008927">
    <property type="entry name" value="6-PGluconate_DH-like_C_sf"/>
</dbReference>
<dbReference type="PANTHER" id="PTHR48075:SF1">
    <property type="entry name" value="LAMBDA-CRYSTALLIN HOMOLOG"/>
    <property type="match status" value="1"/>
</dbReference>
<dbReference type="InterPro" id="IPR036291">
    <property type="entry name" value="NAD(P)-bd_dom_sf"/>
</dbReference>
<evidence type="ECO:0000256" key="6">
    <source>
        <dbReference type="ARBA" id="ARBA00023002"/>
    </source>
</evidence>
<evidence type="ECO:0000256" key="10">
    <source>
        <dbReference type="PIRSR" id="PIRSR000105-1"/>
    </source>
</evidence>